<evidence type="ECO:0000313" key="1">
    <source>
        <dbReference type="EMBL" id="KOY80749.1"/>
    </source>
</evidence>
<dbReference type="OrthoDB" id="1846249at2"/>
<protein>
    <recommendedName>
        <fullName evidence="3">DUF5071 domain-containing protein</fullName>
    </recommendedName>
</protein>
<keyword evidence="2" id="KW-1185">Reference proteome</keyword>
<sequence length="151" mass="17738">MENDLIIYYSYNLNWHLPKAIQNEAKEFLCQITNEQLPLIFPKYAKECWENAVDVIISVGYPNNELALPKLYELFRDLNWPGATKALEYLKGMELSVNIKYLENACVEAIKINDTEWLYFLCMVSEELNISKDDFKDVSLYNAMKKAYEED</sequence>
<dbReference type="Gene3D" id="1.25.40.750">
    <property type="entry name" value="Domain of unknown function DUF5071"/>
    <property type="match status" value="1"/>
</dbReference>
<reference evidence="1 2" key="1">
    <citation type="submission" date="2015-07" db="EMBL/GenBank/DDBJ databases">
        <title>Genome sequencing project for genomic taxonomy and phylogenomics of Bacillus-like bacteria.</title>
        <authorList>
            <person name="Liu B."/>
            <person name="Wang J."/>
            <person name="Zhu Y."/>
            <person name="Liu G."/>
            <person name="Chen Q."/>
            <person name="Chen Z."/>
            <person name="Che J."/>
            <person name="Ge C."/>
            <person name="Shi H."/>
            <person name="Pan Z."/>
            <person name="Liu X."/>
        </authorList>
    </citation>
    <scope>NUCLEOTIDE SEQUENCE [LARGE SCALE GENOMIC DNA]</scope>
    <source>
        <strain evidence="1 2">DSM 54</strain>
    </source>
</reference>
<gene>
    <name evidence="1" type="ORF">ADM90_16330</name>
</gene>
<organism evidence="1 2">
    <name type="scientific">Lysinibacillus macroides</name>
    <dbReference type="NCBI Taxonomy" id="33935"/>
    <lineage>
        <taxon>Bacteria</taxon>
        <taxon>Bacillati</taxon>
        <taxon>Bacillota</taxon>
        <taxon>Bacilli</taxon>
        <taxon>Bacillales</taxon>
        <taxon>Bacillaceae</taxon>
        <taxon>Lysinibacillus</taxon>
    </lineage>
</organism>
<dbReference type="InterPro" id="IPR038692">
    <property type="entry name" value="Cthe_2751_sf"/>
</dbReference>
<accession>A0A0M9DH27</accession>
<name>A0A0M9DH27_9BACI</name>
<dbReference type="PATRIC" id="fig|33935.3.peg.2018"/>
<evidence type="ECO:0000313" key="2">
    <source>
        <dbReference type="Proteomes" id="UP000037977"/>
    </source>
</evidence>
<dbReference type="RefSeq" id="WP_053995992.1">
    <property type="nucleotide sequence ID" value="NZ_CP065643.1"/>
</dbReference>
<comment type="caution">
    <text evidence="1">The sequence shown here is derived from an EMBL/GenBank/DDBJ whole genome shotgun (WGS) entry which is preliminary data.</text>
</comment>
<proteinExistence type="predicted"/>
<dbReference type="Proteomes" id="UP000037977">
    <property type="component" value="Unassembled WGS sequence"/>
</dbReference>
<evidence type="ECO:0008006" key="3">
    <source>
        <dbReference type="Google" id="ProtNLM"/>
    </source>
</evidence>
<dbReference type="AlphaFoldDB" id="A0A0M9DH27"/>
<dbReference type="EMBL" id="LGCI01000010">
    <property type="protein sequence ID" value="KOY80749.1"/>
    <property type="molecule type" value="Genomic_DNA"/>
</dbReference>